<protein>
    <submittedName>
        <fullName evidence="1">Uncharacterized protein</fullName>
    </submittedName>
</protein>
<evidence type="ECO:0000313" key="1">
    <source>
        <dbReference type="EMBL" id="GAH86806.1"/>
    </source>
</evidence>
<reference evidence="1" key="1">
    <citation type="journal article" date="2014" name="Front. Microbiol.">
        <title>High frequency of phylogenetically diverse reductive dehalogenase-homologous genes in deep subseafloor sedimentary metagenomes.</title>
        <authorList>
            <person name="Kawai M."/>
            <person name="Futagami T."/>
            <person name="Toyoda A."/>
            <person name="Takaki Y."/>
            <person name="Nishi S."/>
            <person name="Hori S."/>
            <person name="Arai W."/>
            <person name="Tsubouchi T."/>
            <person name="Morono Y."/>
            <person name="Uchiyama I."/>
            <person name="Ito T."/>
            <person name="Fujiyama A."/>
            <person name="Inagaki F."/>
            <person name="Takami H."/>
        </authorList>
    </citation>
    <scope>NUCLEOTIDE SEQUENCE</scope>
    <source>
        <strain evidence="1">Expedition CK06-06</strain>
    </source>
</reference>
<dbReference type="AlphaFoldDB" id="X1IWH8"/>
<sequence length="236" mass="26539">ILILGLVPSSVADEELITLKCLVIDFDTRQPIDNASVKVWYNQVLTAHGDTNDLGLFTVQVPADRDYRIYAYADDPCTKGWDYLPALKEVLPQTDGFNLTLELKPGASVIIDHDIQFLDTTTSVKTYTFEVRNRTSGEILDIGGYKPVYGTTEETHTSFFDLNASHLIVPAEIPFDIKVNSSTIINGCIVKRSFIIDEPSYFKLSKGDLIHIDVRKYSLQYNLGLMKELIKDVEVK</sequence>
<dbReference type="EMBL" id="BARU01039963">
    <property type="protein sequence ID" value="GAH86806.1"/>
    <property type="molecule type" value="Genomic_DNA"/>
</dbReference>
<gene>
    <name evidence="1" type="ORF">S03H2_61857</name>
</gene>
<organism evidence="1">
    <name type="scientific">marine sediment metagenome</name>
    <dbReference type="NCBI Taxonomy" id="412755"/>
    <lineage>
        <taxon>unclassified sequences</taxon>
        <taxon>metagenomes</taxon>
        <taxon>ecological metagenomes</taxon>
    </lineage>
</organism>
<accession>X1IWH8</accession>
<feature type="non-terminal residue" evidence="1">
    <location>
        <position position="236"/>
    </location>
</feature>
<feature type="non-terminal residue" evidence="1">
    <location>
        <position position="1"/>
    </location>
</feature>
<comment type="caution">
    <text evidence="1">The sequence shown here is derived from an EMBL/GenBank/DDBJ whole genome shotgun (WGS) entry which is preliminary data.</text>
</comment>
<proteinExistence type="predicted"/>
<name>X1IWH8_9ZZZZ</name>